<keyword evidence="6" id="KW-1185">Reference proteome</keyword>
<evidence type="ECO:0000256" key="4">
    <source>
        <dbReference type="SAM" id="SignalP"/>
    </source>
</evidence>
<keyword evidence="3 4" id="KW-0732">Signal</keyword>
<name>A0ABT1Y1C0_9FIRM</name>
<feature type="signal peptide" evidence="4">
    <location>
        <begin position="1"/>
        <end position="24"/>
    </location>
</feature>
<feature type="chain" id="PRO_5045484637" evidence="4">
    <location>
        <begin position="25"/>
        <end position="366"/>
    </location>
</feature>
<dbReference type="Gene3D" id="3.40.190.10">
    <property type="entry name" value="Periplasmic binding protein-like II"/>
    <property type="match status" value="2"/>
</dbReference>
<dbReference type="RefSeq" id="WP_157677401.1">
    <property type="nucleotide sequence ID" value="NZ_CP022121.1"/>
</dbReference>
<comment type="subcellular location">
    <subcellularLocation>
        <location evidence="1">Periplasm</location>
    </subcellularLocation>
</comment>
<proteinExistence type="inferred from homology"/>
<sequence length="366" mass="40185">MKKCSSFKLLAVFLGLILFSFALTACGGSNGTDSGDGDKVTKLNAAFLGQIDAWPIYTATMDGTDEKYGLDIEMMFFDSGMPMIETLPAKQWQIADAGSVPSLMASLRYDVEMVGIASDESPANAVMARADNAVFKTQGSNPDFPKAFGSADDVRGKTFLVTTVSSGHYTLSKYLEALGLTEKDVVINNLEQAQAIKAFESGEGDFLVLWTPYMYRAFEKGWKTVADASQVGATTLMMFLAEKDFAAEHPELVAQFLAANNEKTKRYLSEGVALVPEIQTYYKDWAAMDISESDVKLDIETHKLYTIEEQIAMMESGELEASLTDAANFFVNQNKFKPEEFDQLKAKKFGINPAYLKAALEVKPAE</sequence>
<evidence type="ECO:0000313" key="5">
    <source>
        <dbReference type="EMBL" id="MCR6544662.1"/>
    </source>
</evidence>
<dbReference type="SUPFAM" id="SSF53850">
    <property type="entry name" value="Periplasmic binding protein-like II"/>
    <property type="match status" value="1"/>
</dbReference>
<reference evidence="5 6" key="1">
    <citation type="submission" date="2022-08" db="EMBL/GenBank/DDBJ databases">
        <title>Proteogenomics of the novel Dehalobacterium formicoaceticum strain EZ94 highlights a key role of methyltransferases during anaerobic dichloromethane degradation.</title>
        <authorList>
            <person name="Wasmund K."/>
        </authorList>
    </citation>
    <scope>NUCLEOTIDE SEQUENCE [LARGE SCALE GENOMIC DNA]</scope>
    <source>
        <strain evidence="5 6">EZ94</strain>
    </source>
</reference>
<dbReference type="EMBL" id="JANPWE010000001">
    <property type="protein sequence ID" value="MCR6544662.1"/>
    <property type="molecule type" value="Genomic_DNA"/>
</dbReference>
<gene>
    <name evidence="5" type="ORF">NVS47_03885</name>
</gene>
<accession>A0ABT1Y1C0</accession>
<evidence type="ECO:0000313" key="6">
    <source>
        <dbReference type="Proteomes" id="UP001524944"/>
    </source>
</evidence>
<dbReference type="Proteomes" id="UP001524944">
    <property type="component" value="Unassembled WGS sequence"/>
</dbReference>
<dbReference type="PANTHER" id="PTHR30024:SF47">
    <property type="entry name" value="TAURINE-BINDING PERIPLASMIC PROTEIN"/>
    <property type="match status" value="1"/>
</dbReference>
<dbReference type="PANTHER" id="PTHR30024">
    <property type="entry name" value="ALIPHATIC SULFONATES-BINDING PROTEIN-RELATED"/>
    <property type="match status" value="1"/>
</dbReference>
<organism evidence="5 6">
    <name type="scientific">Dehalobacterium formicoaceticum</name>
    <dbReference type="NCBI Taxonomy" id="51515"/>
    <lineage>
        <taxon>Bacteria</taxon>
        <taxon>Bacillati</taxon>
        <taxon>Bacillota</taxon>
        <taxon>Clostridia</taxon>
        <taxon>Eubacteriales</taxon>
        <taxon>Peptococcaceae</taxon>
        <taxon>Dehalobacterium</taxon>
    </lineage>
</organism>
<comment type="caution">
    <text evidence="5">The sequence shown here is derived from an EMBL/GenBank/DDBJ whole genome shotgun (WGS) entry which is preliminary data.</text>
</comment>
<evidence type="ECO:0000256" key="3">
    <source>
        <dbReference type="ARBA" id="ARBA00022729"/>
    </source>
</evidence>
<comment type="similarity">
    <text evidence="2">Belongs to the bacterial solute-binding protein SsuA/TauA family.</text>
</comment>
<protein>
    <submittedName>
        <fullName evidence="5">ABC transporter substrate-binding protein</fullName>
    </submittedName>
</protein>
<evidence type="ECO:0000256" key="2">
    <source>
        <dbReference type="ARBA" id="ARBA00010742"/>
    </source>
</evidence>
<dbReference type="PROSITE" id="PS51257">
    <property type="entry name" value="PROKAR_LIPOPROTEIN"/>
    <property type="match status" value="1"/>
</dbReference>
<dbReference type="Pfam" id="PF13379">
    <property type="entry name" value="NMT1_2"/>
    <property type="match status" value="1"/>
</dbReference>
<evidence type="ECO:0000256" key="1">
    <source>
        <dbReference type="ARBA" id="ARBA00004418"/>
    </source>
</evidence>